<evidence type="ECO:0000313" key="3">
    <source>
        <dbReference type="Proteomes" id="UP001597282"/>
    </source>
</evidence>
<gene>
    <name evidence="2" type="ORF">ACFQ4Y_06860</name>
</gene>
<dbReference type="PANTHER" id="PTHR38447:SF1">
    <property type="entry name" value="RNA POLYMERASE-BINDING TRANSCRIPTION FACTOR CARD"/>
    <property type="match status" value="1"/>
</dbReference>
<dbReference type="InterPro" id="IPR042215">
    <property type="entry name" value="CarD-like_C"/>
</dbReference>
<dbReference type="SMART" id="SM01058">
    <property type="entry name" value="CarD_TRCF"/>
    <property type="match status" value="1"/>
</dbReference>
<dbReference type="Gene3D" id="2.40.10.170">
    <property type="match status" value="1"/>
</dbReference>
<keyword evidence="3" id="KW-1185">Reference proteome</keyword>
<comment type="caution">
    <text evidence="2">The sequence shown here is derived from an EMBL/GenBank/DDBJ whole genome shotgun (WGS) entry which is preliminary data.</text>
</comment>
<evidence type="ECO:0000259" key="1">
    <source>
        <dbReference type="SMART" id="SM01058"/>
    </source>
</evidence>
<proteinExistence type="predicted"/>
<dbReference type="SUPFAM" id="SSF141259">
    <property type="entry name" value="CarD-like"/>
    <property type="match status" value="1"/>
</dbReference>
<dbReference type="PANTHER" id="PTHR38447">
    <property type="entry name" value="TRANSCRIPTION FACTOR YDEB-RELATED"/>
    <property type="match status" value="1"/>
</dbReference>
<dbReference type="InterPro" id="IPR036101">
    <property type="entry name" value="CarD-like/TRCF_RID_sf"/>
</dbReference>
<accession>A0ABW4CAZ8</accession>
<dbReference type="InterPro" id="IPR052531">
    <property type="entry name" value="CarD-like_regulator"/>
</dbReference>
<organism evidence="2 3">
    <name type="scientific">Kroppenstedtia sanguinis</name>
    <dbReference type="NCBI Taxonomy" id="1380684"/>
    <lineage>
        <taxon>Bacteria</taxon>
        <taxon>Bacillati</taxon>
        <taxon>Bacillota</taxon>
        <taxon>Bacilli</taxon>
        <taxon>Bacillales</taxon>
        <taxon>Thermoactinomycetaceae</taxon>
        <taxon>Kroppenstedtia</taxon>
    </lineage>
</organism>
<reference evidence="3" key="1">
    <citation type="journal article" date="2019" name="Int. J. Syst. Evol. Microbiol.">
        <title>The Global Catalogue of Microorganisms (GCM) 10K type strain sequencing project: providing services to taxonomists for standard genome sequencing and annotation.</title>
        <authorList>
            <consortium name="The Broad Institute Genomics Platform"/>
            <consortium name="The Broad Institute Genome Sequencing Center for Infectious Disease"/>
            <person name="Wu L."/>
            <person name="Ma J."/>
        </authorList>
    </citation>
    <scope>NUCLEOTIDE SEQUENCE [LARGE SCALE GENOMIC DNA]</scope>
    <source>
        <strain evidence="3">S1</strain>
    </source>
</reference>
<dbReference type="Gene3D" id="1.20.58.1290">
    <property type="entry name" value="CarD-like, C-terminal domain"/>
    <property type="match status" value="1"/>
</dbReference>
<dbReference type="InterPro" id="IPR048792">
    <property type="entry name" value="CarD_C"/>
</dbReference>
<dbReference type="Pfam" id="PF02559">
    <property type="entry name" value="CarD_TRCF_RID"/>
    <property type="match status" value="1"/>
</dbReference>
<dbReference type="InterPro" id="IPR003711">
    <property type="entry name" value="CarD-like/TRCF_RID"/>
</dbReference>
<name>A0ABW4CAZ8_9BACL</name>
<dbReference type="EMBL" id="JBHTNU010000005">
    <property type="protein sequence ID" value="MFD1426661.1"/>
    <property type="molecule type" value="Genomic_DNA"/>
</dbReference>
<feature type="domain" description="CarD-like/TRCF RNAP-interacting" evidence="1">
    <location>
        <begin position="4"/>
        <end position="114"/>
    </location>
</feature>
<evidence type="ECO:0000313" key="2">
    <source>
        <dbReference type="EMBL" id="MFD1426661.1"/>
    </source>
</evidence>
<protein>
    <submittedName>
        <fullName evidence="2">CarD family transcriptional regulator</fullName>
    </submittedName>
</protein>
<dbReference type="Pfam" id="PF21095">
    <property type="entry name" value="CarD_C"/>
    <property type="match status" value="1"/>
</dbReference>
<sequence>MGSLFQVGDKIVYPLHGAGVIEGVEEKEILGKKQRYYIIHMSLGDVQIMIPTDRIDEMGLRHIVDPDTMESVFLLFNDDPSSSTGSWNQRFRKNMDKMKTGDIYKTTEVIRDLAQINKEKSLGTGEKKLLDNAKQILVSELVLVKEIEEDQATRLLDEAAHC</sequence>
<dbReference type="Proteomes" id="UP001597282">
    <property type="component" value="Unassembled WGS sequence"/>
</dbReference>
<dbReference type="RefSeq" id="WP_380163958.1">
    <property type="nucleotide sequence ID" value="NZ_JBHTNU010000005.1"/>
</dbReference>